<keyword evidence="1" id="KW-0732">Signal</keyword>
<evidence type="ECO:0000256" key="1">
    <source>
        <dbReference type="SAM" id="SignalP"/>
    </source>
</evidence>
<accession>E2S049</accession>
<feature type="chain" id="PRO_5003164378" evidence="1">
    <location>
        <begin position="18"/>
        <end position="221"/>
    </location>
</feature>
<proteinExistence type="evidence at transcript level"/>
<reference evidence="2" key="1">
    <citation type="submission" date="2010-10" db="EMBL/GenBank/DDBJ databases">
        <title>Up-regulated Genes during Ovarian Development of the Red Sea Urchin.</title>
        <authorList>
            <person name="Yamano K."/>
            <person name="Fujiwara A."/>
            <person name="Nakamura A.M."/>
            <person name="Unuma T."/>
            <person name="Ohno K."/>
            <person name="Yoshikuni M."/>
        </authorList>
    </citation>
    <scope>NUCLEOTIDE SEQUENCE</scope>
    <source>
        <tissue evidence="2">Ovary</tissue>
    </source>
</reference>
<feature type="signal peptide" evidence="1">
    <location>
        <begin position="1"/>
        <end position="17"/>
    </location>
</feature>
<protein>
    <submittedName>
        <fullName evidence="2">Sperm-activating peptide I</fullName>
    </submittedName>
</protein>
<sequence>MKFILVLLCIVIAVVQGSPISSTDDMHPESQSNDQTISDSAMYIQGVSHMAIVDMFSPLMSALSSLDLQLSKLHNIAVQIGVTIPSVVVPKIDMTVIYECKAKYEPKYSPALTYLMSKEDEIESHIDTATLIAHGIEYVNNLLVNDEMDQKTLQAMSSKLNDFLSDYSSLISGLQSSVCVDENHKIRETMQQEHTEEYMNPALDIFFSERGNCLTGGCIDK</sequence>
<organism evidence="2">
    <name type="scientific">Pseudocentrotus depressus</name>
    <name type="common">Sea urchin</name>
    <dbReference type="NCBI Taxonomy" id="7678"/>
    <lineage>
        <taxon>Eukaryota</taxon>
        <taxon>Metazoa</taxon>
        <taxon>Echinodermata</taxon>
        <taxon>Eleutherozoa</taxon>
        <taxon>Echinozoa</taxon>
        <taxon>Echinoidea</taxon>
        <taxon>Euechinoidea</taxon>
        <taxon>Echinacea</taxon>
        <taxon>Camarodonta</taxon>
        <taxon>Echinidea</taxon>
        <taxon>Echinidae</taxon>
        <taxon>Pseudocentrotus</taxon>
    </lineage>
</organism>
<name>E2S049_PSEDP</name>
<evidence type="ECO:0000313" key="2">
    <source>
        <dbReference type="EMBL" id="BAJ23052.1"/>
    </source>
</evidence>
<gene>
    <name evidence="2" type="primary">SAP-I</name>
</gene>
<dbReference type="AlphaFoldDB" id="E2S049"/>
<dbReference type="EMBL" id="AB594707">
    <property type="protein sequence ID" value="BAJ23052.1"/>
    <property type="molecule type" value="mRNA"/>
</dbReference>